<reference evidence="12 13" key="1">
    <citation type="journal article" date="2002" name="Int. J. Syst. Evol. Microbiol.">
        <title>Sphingopyxis witflariensis sp. nov., isolated from activated sludge.</title>
        <authorList>
            <person name="Kampfer P."/>
            <person name="Witzenberger R."/>
            <person name="Denner E.B."/>
            <person name="Busse H.J."/>
            <person name="Neef A."/>
        </authorList>
    </citation>
    <scope>NUCLEOTIDE SEQUENCE [LARGE SCALE GENOMIC DNA]</scope>
    <source>
        <strain evidence="12 13">DSM 14551</strain>
    </source>
</reference>
<evidence type="ECO:0000313" key="12">
    <source>
        <dbReference type="EMBL" id="OWR01192.1"/>
    </source>
</evidence>
<comment type="subunit">
    <text evidence="10">Homodimer.</text>
</comment>
<dbReference type="InterPro" id="IPR036291">
    <property type="entry name" value="NAD(P)-bd_dom_sf"/>
</dbReference>
<comment type="similarity">
    <text evidence="4 10">Belongs to the NAD(P)-dependent epimerase/dehydratase family.</text>
</comment>
<dbReference type="GO" id="GO:0006012">
    <property type="term" value="P:galactose metabolic process"/>
    <property type="evidence" value="ECO:0007669"/>
    <property type="project" value="UniProtKB-UniPathway"/>
</dbReference>
<dbReference type="Gene3D" id="3.40.50.720">
    <property type="entry name" value="NAD(P)-binding Rossmann-like Domain"/>
    <property type="match status" value="1"/>
</dbReference>
<dbReference type="AlphaFoldDB" id="A0A246K5B8"/>
<evidence type="ECO:0000256" key="9">
    <source>
        <dbReference type="ARBA" id="ARBA00023235"/>
    </source>
</evidence>
<evidence type="ECO:0000256" key="6">
    <source>
        <dbReference type="ARBA" id="ARBA00018569"/>
    </source>
</evidence>
<feature type="domain" description="NAD-dependent epimerase/dehydratase" evidence="11">
    <location>
        <begin position="3"/>
        <end position="261"/>
    </location>
</feature>
<evidence type="ECO:0000313" key="13">
    <source>
        <dbReference type="Proteomes" id="UP000197097"/>
    </source>
</evidence>
<comment type="cofactor">
    <cofactor evidence="2 10">
        <name>NAD(+)</name>
        <dbReference type="ChEBI" id="CHEBI:57540"/>
    </cofactor>
</comment>
<dbReference type="GO" id="GO:0003978">
    <property type="term" value="F:UDP-glucose 4-epimerase activity"/>
    <property type="evidence" value="ECO:0007669"/>
    <property type="project" value="UniProtKB-UniRule"/>
</dbReference>
<dbReference type="InterPro" id="IPR005886">
    <property type="entry name" value="UDP_G4E"/>
</dbReference>
<dbReference type="SUPFAM" id="SSF51735">
    <property type="entry name" value="NAD(P)-binding Rossmann-fold domains"/>
    <property type="match status" value="1"/>
</dbReference>
<comment type="catalytic activity">
    <reaction evidence="1 10">
        <text>UDP-alpha-D-glucose = UDP-alpha-D-galactose</text>
        <dbReference type="Rhea" id="RHEA:22168"/>
        <dbReference type="ChEBI" id="CHEBI:58885"/>
        <dbReference type="ChEBI" id="CHEBI:66914"/>
        <dbReference type="EC" id="5.1.3.2"/>
    </reaction>
</comment>
<dbReference type="RefSeq" id="WP_088471001.1">
    <property type="nucleotide sequence ID" value="NZ_NISJ01000001.1"/>
</dbReference>
<dbReference type="Proteomes" id="UP000197097">
    <property type="component" value="Unassembled WGS sequence"/>
</dbReference>
<gene>
    <name evidence="12" type="primary">galE</name>
    <name evidence="12" type="ORF">CDQ91_01880</name>
</gene>
<dbReference type="NCBIfam" id="NF007956">
    <property type="entry name" value="PRK10675.1"/>
    <property type="match status" value="1"/>
</dbReference>
<dbReference type="EC" id="5.1.3.2" evidence="5 10"/>
<organism evidence="12 13">
    <name type="scientific">Sphingopyxis witflariensis</name>
    <dbReference type="NCBI Taxonomy" id="173675"/>
    <lineage>
        <taxon>Bacteria</taxon>
        <taxon>Pseudomonadati</taxon>
        <taxon>Pseudomonadota</taxon>
        <taxon>Alphaproteobacteria</taxon>
        <taxon>Sphingomonadales</taxon>
        <taxon>Sphingomonadaceae</taxon>
        <taxon>Sphingopyxis</taxon>
    </lineage>
</organism>
<keyword evidence="8" id="KW-0299">Galactose metabolism</keyword>
<dbReference type="NCBIfam" id="TIGR01179">
    <property type="entry name" value="galE"/>
    <property type="match status" value="1"/>
</dbReference>
<evidence type="ECO:0000256" key="1">
    <source>
        <dbReference type="ARBA" id="ARBA00000083"/>
    </source>
</evidence>
<evidence type="ECO:0000259" key="11">
    <source>
        <dbReference type="Pfam" id="PF01370"/>
    </source>
</evidence>
<evidence type="ECO:0000256" key="7">
    <source>
        <dbReference type="ARBA" id="ARBA00023027"/>
    </source>
</evidence>
<comment type="pathway">
    <text evidence="3 10">Carbohydrate metabolism; galactose metabolism.</text>
</comment>
<keyword evidence="13" id="KW-1185">Reference proteome</keyword>
<evidence type="ECO:0000256" key="2">
    <source>
        <dbReference type="ARBA" id="ARBA00001911"/>
    </source>
</evidence>
<name>A0A246K5B8_9SPHN</name>
<dbReference type="Pfam" id="PF01370">
    <property type="entry name" value="Epimerase"/>
    <property type="match status" value="1"/>
</dbReference>
<dbReference type="UniPathway" id="UPA00214"/>
<sequence>MKILLTGGAGYIGSHTAVALAALGHELVCFDNLSNSSADVIERVESISGASFPLVVGDIRDGDGLRQAMTDHGVEAVVHFAGLKAVGESVADPVRYYDNNVVGTLALVGAMADCAVKTLVFSSSATVYGQPQYLPLDENHPTSATNPYGRTKLMIEEMLADIAAADPAWRIGILRYFNPVGAHDSGMIGEDPNGIPNNLMPYISRVAGGRLPELSVFGADYDTPDGTGVRDYVHILDLAAGHAAALGALAKLDRPLSIWNLGTGQGYSVLDMVAAFERVNAVKVPYRLSPRRAGDVASCFASPDKAKAELAWEASRGLDAMCASSWTFERARAMRNTKA</sequence>
<protein>
    <recommendedName>
        <fullName evidence="6 10">UDP-glucose 4-epimerase</fullName>
        <ecNumber evidence="5 10">5.1.3.2</ecNumber>
    </recommendedName>
</protein>
<dbReference type="GO" id="GO:0005829">
    <property type="term" value="C:cytosol"/>
    <property type="evidence" value="ECO:0007669"/>
    <property type="project" value="TreeGrafter"/>
</dbReference>
<dbReference type="EMBL" id="NISJ01000001">
    <property type="protein sequence ID" value="OWR01192.1"/>
    <property type="molecule type" value="Genomic_DNA"/>
</dbReference>
<keyword evidence="7 10" id="KW-0520">NAD</keyword>
<comment type="caution">
    <text evidence="12">The sequence shown here is derived from an EMBL/GenBank/DDBJ whole genome shotgun (WGS) entry which is preliminary data.</text>
</comment>
<proteinExistence type="inferred from homology"/>
<evidence type="ECO:0000256" key="10">
    <source>
        <dbReference type="RuleBase" id="RU366046"/>
    </source>
</evidence>
<accession>A0A246K5B8</accession>
<dbReference type="OrthoDB" id="9801785at2"/>
<dbReference type="PANTHER" id="PTHR43725:SF47">
    <property type="entry name" value="UDP-GLUCOSE 4-EPIMERASE"/>
    <property type="match status" value="1"/>
</dbReference>
<evidence type="ECO:0000256" key="4">
    <source>
        <dbReference type="ARBA" id="ARBA00007637"/>
    </source>
</evidence>
<dbReference type="InterPro" id="IPR001509">
    <property type="entry name" value="Epimerase_deHydtase"/>
</dbReference>
<dbReference type="CDD" id="cd05247">
    <property type="entry name" value="UDP_G4E_1_SDR_e"/>
    <property type="match status" value="1"/>
</dbReference>
<dbReference type="Gene3D" id="3.90.25.10">
    <property type="entry name" value="UDP-galactose 4-epimerase, domain 1"/>
    <property type="match status" value="1"/>
</dbReference>
<dbReference type="PANTHER" id="PTHR43725">
    <property type="entry name" value="UDP-GLUCOSE 4-EPIMERASE"/>
    <property type="match status" value="1"/>
</dbReference>
<keyword evidence="9 10" id="KW-0413">Isomerase</keyword>
<keyword evidence="10" id="KW-0119">Carbohydrate metabolism</keyword>
<evidence type="ECO:0000256" key="5">
    <source>
        <dbReference type="ARBA" id="ARBA00013189"/>
    </source>
</evidence>
<evidence type="ECO:0000256" key="3">
    <source>
        <dbReference type="ARBA" id="ARBA00004947"/>
    </source>
</evidence>
<evidence type="ECO:0000256" key="8">
    <source>
        <dbReference type="ARBA" id="ARBA00023144"/>
    </source>
</evidence>